<evidence type="ECO:0000256" key="9">
    <source>
        <dbReference type="SAM" id="MobiDB-lite"/>
    </source>
</evidence>
<dbReference type="PANTHER" id="PTHR12429:SF14">
    <property type="entry name" value="NEURALIZED-LIKE PROTEIN 4"/>
    <property type="match status" value="1"/>
</dbReference>
<evidence type="ECO:0000256" key="3">
    <source>
        <dbReference type="ARBA" id="ARBA00022737"/>
    </source>
</evidence>
<dbReference type="Ensembl" id="ENSPMET00000014749.1">
    <property type="protein sequence ID" value="ENSPMEP00000001113.1"/>
    <property type="gene ID" value="ENSPMEG00000001995.1"/>
</dbReference>
<evidence type="ECO:0000256" key="2">
    <source>
        <dbReference type="ARBA" id="ARBA00022490"/>
    </source>
</evidence>
<dbReference type="InterPro" id="IPR013320">
    <property type="entry name" value="ConA-like_dom_sf"/>
</dbReference>
<feature type="domain" description="NHR" evidence="10">
    <location>
        <begin position="273"/>
        <end position="440"/>
    </location>
</feature>
<feature type="domain" description="NHR" evidence="10">
    <location>
        <begin position="679"/>
        <end position="845"/>
    </location>
</feature>
<dbReference type="InterPro" id="IPR037962">
    <property type="entry name" value="Neuralized"/>
</dbReference>
<sequence length="1513" mass="164222">SGGGRPAWTGGVVNPGRPLKMAAELHPRSGKLIGLSNSNRTARRNQPVQEFNHGLVLSKEPLRDRDVFTVRIDKKVNSWSGSIEIGVTALDPASLDFPSSATGLKGGSWIVSGCSVLRDGRSVLEEYGRDLDQLAEGDRVGIQRSSRGELHLWVNGQDCGAAASGLPPKLWAVVDLYGKCTQVTVVSCEPPPPSAERERETIDCSNSRPDKFPNNLEPDAGELSGAPANADGSTGTAGGVGAGGDCGNSNNSPAGTGGAAPGSGAGGVMTNDALLFHEKCGTLIKLSNNNKTAERRRPLDEFNNGVVMTNRPLRHNEMFEIRIDKLVDKWSGSIEIGVTTHNPNNLDYPATMTNLRSGTIMMSGCGILTNGKGTRREYCEFSLDELQEGDHIGLMRKASGALHFYINGIDQGVAAAQTPSVVYGVVDLYGMAVKVTIVHNHNHSDRLRRNNAIMRALSPDVGRPRPALALTPDSEGPDRLLFHPNCGQKAAIICDGRTALRPHATDDFNHGVVLSSRPLRSNEVFQVRIDKMVDKWAGSIEIGVTTHNPAYLQLPSTMTNLRSGTWMMTGNGVMHNGTTILDEYGHNLDRLKAGDTVGVVRKEDGSLHFFVNGVAQGPAAWNVPPNVYAVVDLYGQAAQATIMDDMVDLPPLPEDSSDGPTAMSPGSPCSVAGASTSTDLRFHQLHGTNAVITNGGRTALRQNCRSEFNDAIVISNRCLRDGELFEIVIQKMVDRWSGSIEAGVTAIRPEELEFPNTMTDIDYDTWMLSGTAIMQDGNTMRNNYGCDLDSLTTGSRIGMMRTANGDLHYYINGVDQGVACAGLPAEVFAVIDLYGQCVQVSITSSSGPLDNSLCTSNVTEKSFPIHSPVAGVAHRLHSKHGKNVVLLGEGCQAIRVGGYSHGIVFSAKELKADELFEVRIDEVDDQWCGSLHIGLTTLAPPELPSCPLSGLSPSLPQLRTKVTWLLCGSEVQRNGVLQRQNYGYSLDRLTVGNRVGVKRCNDDTMHIFVDGQDMGPAATAVPKNVYAVLDLYGRITALSIVSSSLMEDLESIKAPSLTSDSCSEGEEDSSPVESETCSLVPTVMMFLENHGKNIQLSNQNLTAARVSSYNQGLLVTVQPLARQQLFQVIDRLNPSWTSSLSLGVIGHSPDRLNFPSTACCLKRSAWLLQRDSVFHNSLKICENYGPNLDTCPEGTVLGLLVDTNNCLHLYVNSMDQGVAAQDIPSPCYPFIDLYGQCEQVTIVTNNVPAVGAESGDTRFQGDMEKADMVDGIKESVCWTPPPEVNPNKTCEYQALCSRFKDLLTLPDGYFNEDAKYNLCYCESCHKLRGDEAYYKRGEPPRDYALPFGWCRFALRVKSHCEVSNALKKWHIAYHGTNVGALRRTLDHGQLLPGTSSIFLVSQVKTEGPNGYTEPEENSAPGREVPRVRLSPTMRYSGMETFAPKVQFQDPRSHRCHQAQVGFQVCVRPGSYKVGPQTLSHSEPLDPRFSNSEIEWITKEQGGTLLYGLLVRVE</sequence>
<feature type="domain" description="NHR" evidence="10">
    <location>
        <begin position="479"/>
        <end position="645"/>
    </location>
</feature>
<reference evidence="11" key="2">
    <citation type="submission" date="2025-09" db="UniProtKB">
        <authorList>
            <consortium name="Ensembl"/>
        </authorList>
    </citation>
    <scope>IDENTIFICATION</scope>
</reference>
<keyword evidence="12" id="KW-1185">Reference proteome</keyword>
<evidence type="ECO:0000313" key="12">
    <source>
        <dbReference type="Proteomes" id="UP000261480"/>
    </source>
</evidence>
<dbReference type="Gene3D" id="2.60.120.920">
    <property type="match status" value="6"/>
</dbReference>
<keyword evidence="5" id="KW-0832">Ubl conjugation</keyword>
<name>A0A3B3WE95_9TELE</name>
<keyword evidence="2" id="KW-0963">Cytoplasm</keyword>
<keyword evidence="6" id="KW-0206">Cytoskeleton</keyword>
<dbReference type="GO" id="GO:0005814">
    <property type="term" value="C:centriole"/>
    <property type="evidence" value="ECO:0007669"/>
    <property type="project" value="UniProtKB-SubCell"/>
</dbReference>
<evidence type="ECO:0000259" key="10">
    <source>
        <dbReference type="PROSITE" id="PS51065"/>
    </source>
</evidence>
<dbReference type="FunFam" id="2.60.120.920:FF:000016">
    <property type="entry name" value="neuralized-like protein 4 isoform X2"/>
    <property type="match status" value="1"/>
</dbReference>
<dbReference type="PROSITE" id="PS51065">
    <property type="entry name" value="NHR"/>
    <property type="match status" value="6"/>
</dbReference>
<dbReference type="Proteomes" id="UP000261480">
    <property type="component" value="Unplaced"/>
</dbReference>
<feature type="region of interest" description="Disordered" evidence="9">
    <location>
        <begin position="187"/>
        <end position="241"/>
    </location>
</feature>
<dbReference type="InterPro" id="IPR043136">
    <property type="entry name" value="B30.2/SPRY_sf"/>
</dbReference>
<dbReference type="FunFam" id="2.60.120.920:FF:000014">
    <property type="entry name" value="neuralized-like protein 4 isoform X2"/>
    <property type="match status" value="1"/>
</dbReference>
<dbReference type="GO" id="GO:0061630">
    <property type="term" value="F:ubiquitin protein ligase activity"/>
    <property type="evidence" value="ECO:0007669"/>
    <property type="project" value="TreeGrafter"/>
</dbReference>
<protein>
    <recommendedName>
        <fullName evidence="8">Neuralized-like protein 4</fullName>
    </recommendedName>
</protein>
<evidence type="ECO:0000256" key="7">
    <source>
        <dbReference type="ARBA" id="ARBA00060334"/>
    </source>
</evidence>
<comment type="function">
    <text evidence="7">Promotes CCP110 ubiquitination and proteasome-dependent degradation. By counteracting accumulation of CP110, maintains normal centriolar homeostasis and preventing formation of ectopic microtubular organizing centers.</text>
</comment>
<evidence type="ECO:0000256" key="8">
    <source>
        <dbReference type="ARBA" id="ARBA00073992"/>
    </source>
</evidence>
<evidence type="ECO:0000256" key="4">
    <source>
        <dbReference type="ARBA" id="ARBA00022786"/>
    </source>
</evidence>
<feature type="domain" description="NHR" evidence="10">
    <location>
        <begin position="873"/>
        <end position="1043"/>
    </location>
</feature>
<dbReference type="Pfam" id="PF07177">
    <property type="entry name" value="Neuralized"/>
    <property type="match status" value="6"/>
</dbReference>
<dbReference type="SMART" id="SM00588">
    <property type="entry name" value="NEUZ"/>
    <property type="match status" value="6"/>
</dbReference>
<keyword evidence="3" id="KW-0677">Repeat</keyword>
<dbReference type="CDD" id="cd12887">
    <property type="entry name" value="SPRY_NHR_like"/>
    <property type="match status" value="6"/>
</dbReference>
<dbReference type="InterPro" id="IPR006573">
    <property type="entry name" value="NHR_dom"/>
</dbReference>
<evidence type="ECO:0000256" key="1">
    <source>
        <dbReference type="ARBA" id="ARBA00004114"/>
    </source>
</evidence>
<keyword evidence="4" id="KW-0833">Ubl conjugation pathway</keyword>
<organism evidence="11 12">
    <name type="scientific">Poecilia mexicana</name>
    <dbReference type="NCBI Taxonomy" id="48701"/>
    <lineage>
        <taxon>Eukaryota</taxon>
        <taxon>Metazoa</taxon>
        <taxon>Chordata</taxon>
        <taxon>Craniata</taxon>
        <taxon>Vertebrata</taxon>
        <taxon>Euteleostomi</taxon>
        <taxon>Actinopterygii</taxon>
        <taxon>Neopterygii</taxon>
        <taxon>Teleostei</taxon>
        <taxon>Neoteleostei</taxon>
        <taxon>Acanthomorphata</taxon>
        <taxon>Ovalentaria</taxon>
        <taxon>Atherinomorphae</taxon>
        <taxon>Cyprinodontiformes</taxon>
        <taxon>Poeciliidae</taxon>
        <taxon>Poeciliinae</taxon>
        <taxon>Poecilia</taxon>
    </lineage>
</organism>
<reference evidence="11" key="1">
    <citation type="submission" date="2025-08" db="UniProtKB">
        <authorList>
            <consortium name="Ensembl"/>
        </authorList>
    </citation>
    <scope>IDENTIFICATION</scope>
</reference>
<comment type="subcellular location">
    <subcellularLocation>
        <location evidence="1">Cytoplasm</location>
        <location evidence="1">Cytoskeleton</location>
        <location evidence="1">Microtubule organizing center</location>
        <location evidence="1">Centrosome</location>
        <location evidence="1">Centriole</location>
    </subcellularLocation>
</comment>
<evidence type="ECO:0000313" key="11">
    <source>
        <dbReference type="Ensembl" id="ENSPMEP00000001113.1"/>
    </source>
</evidence>
<evidence type="ECO:0000256" key="5">
    <source>
        <dbReference type="ARBA" id="ARBA00022843"/>
    </source>
</evidence>
<feature type="domain" description="NHR" evidence="10">
    <location>
        <begin position="1083"/>
        <end position="1245"/>
    </location>
</feature>
<dbReference type="PANTHER" id="PTHR12429">
    <property type="entry name" value="NEURALIZED"/>
    <property type="match status" value="1"/>
</dbReference>
<proteinExistence type="predicted"/>
<feature type="domain" description="NHR" evidence="10">
    <location>
        <begin position="22"/>
        <end position="188"/>
    </location>
</feature>
<dbReference type="SUPFAM" id="SSF49899">
    <property type="entry name" value="Concanavalin A-like lectins/glucanases"/>
    <property type="match status" value="2"/>
</dbReference>
<dbReference type="FunFam" id="2.60.120.920:FF:000001">
    <property type="entry name" value="neuralized-like protein 4 isoform X1"/>
    <property type="match status" value="4"/>
</dbReference>
<evidence type="ECO:0000256" key="6">
    <source>
        <dbReference type="ARBA" id="ARBA00023212"/>
    </source>
</evidence>
<accession>A0A3B3WE95</accession>